<gene>
    <name evidence="1" type="ORF">SS37_23655</name>
</gene>
<organism evidence="1 2">
    <name type="scientific">Enterobacter sichuanensis</name>
    <dbReference type="NCBI Taxonomy" id="2071710"/>
    <lineage>
        <taxon>Bacteria</taxon>
        <taxon>Pseudomonadati</taxon>
        <taxon>Pseudomonadota</taxon>
        <taxon>Gammaproteobacteria</taxon>
        <taxon>Enterobacterales</taxon>
        <taxon>Enterobacteriaceae</taxon>
        <taxon>Enterobacter</taxon>
        <taxon>Enterobacter cloacae complex</taxon>
    </lineage>
</organism>
<dbReference type="Proteomes" id="UP000033352">
    <property type="component" value="Unassembled WGS sequence"/>
</dbReference>
<accession>A0A0F1A5T9</accession>
<name>A0A0F1A5T9_9ENTR</name>
<sequence>MSGDDKQLELEALAAVGEMLLFDQARGNPEEAARILRCARLFARSEDAAQRLSELCNEAGSDATWRENIVEELQDREDLQAAEAAMEARRQAQLVAQADSADTALQTLMDEVAADTFGSLDEGYAAQAQAEAVKAWQGRQ</sequence>
<dbReference type="RefSeq" id="WP_015060223.1">
    <property type="nucleotide sequence ID" value="NZ_JZYX01000075.1"/>
</dbReference>
<dbReference type="EMBL" id="JZYX01000075">
    <property type="protein sequence ID" value="KJN16504.1"/>
    <property type="molecule type" value="Genomic_DNA"/>
</dbReference>
<dbReference type="OrthoDB" id="9901060at2"/>
<dbReference type="InterPro" id="IPR021558">
    <property type="entry name" value="MazE-like"/>
</dbReference>
<evidence type="ECO:0000313" key="1">
    <source>
        <dbReference type="EMBL" id="KJN16504.1"/>
    </source>
</evidence>
<dbReference type="PATRIC" id="fig|1619248.3.peg.4724"/>
<proteinExistence type="predicted"/>
<evidence type="ECO:0008006" key="3">
    <source>
        <dbReference type="Google" id="ProtNLM"/>
    </source>
</evidence>
<comment type="caution">
    <text evidence="1">The sequence shown here is derived from an EMBL/GenBank/DDBJ whole genome shotgun (WGS) entry which is preliminary data.</text>
</comment>
<reference evidence="1 2" key="1">
    <citation type="submission" date="2015-03" db="EMBL/GenBank/DDBJ databases">
        <authorList>
            <person name="McCorrison J."/>
            <person name="Sanka R."/>
            <person name="Adams M."/>
            <person name="Brinkac L."/>
            <person name="Nierman W."/>
            <person name="Sutton G."/>
            <person name="Nelson K."/>
            <person name="Kiedrowski L."/>
            <person name="Guerrero D."/>
            <person name="Bonomo R."/>
        </authorList>
    </citation>
    <scope>NUCLEOTIDE SEQUENCE [LARGE SCALE GENOMIC DNA]</scope>
    <source>
        <strain evidence="1 2">35699</strain>
    </source>
</reference>
<protein>
    <recommendedName>
        <fullName evidence="3">DUF3018 family protein</fullName>
    </recommendedName>
</protein>
<dbReference type="AlphaFoldDB" id="A0A0F1A5T9"/>
<evidence type="ECO:0000313" key="2">
    <source>
        <dbReference type="Proteomes" id="UP000033352"/>
    </source>
</evidence>
<dbReference type="Pfam" id="PF11455">
    <property type="entry name" value="MazE-like"/>
    <property type="match status" value="1"/>
</dbReference>